<dbReference type="EMBL" id="JARKHS020025562">
    <property type="protein sequence ID" value="KAK8767333.1"/>
    <property type="molecule type" value="Genomic_DNA"/>
</dbReference>
<evidence type="ECO:0000313" key="2">
    <source>
        <dbReference type="EMBL" id="KAK8767333.1"/>
    </source>
</evidence>
<keyword evidence="3" id="KW-1185">Reference proteome</keyword>
<comment type="caution">
    <text evidence="2">The sequence shown here is derived from an EMBL/GenBank/DDBJ whole genome shotgun (WGS) entry which is preliminary data.</text>
</comment>
<accession>A0AAQ4DXZ3</accession>
<proteinExistence type="predicted"/>
<protein>
    <submittedName>
        <fullName evidence="2">Uncharacterized protein</fullName>
    </submittedName>
</protein>
<organism evidence="2 3">
    <name type="scientific">Amblyomma americanum</name>
    <name type="common">Lone star tick</name>
    <dbReference type="NCBI Taxonomy" id="6943"/>
    <lineage>
        <taxon>Eukaryota</taxon>
        <taxon>Metazoa</taxon>
        <taxon>Ecdysozoa</taxon>
        <taxon>Arthropoda</taxon>
        <taxon>Chelicerata</taxon>
        <taxon>Arachnida</taxon>
        <taxon>Acari</taxon>
        <taxon>Parasitiformes</taxon>
        <taxon>Ixodida</taxon>
        <taxon>Ixodoidea</taxon>
        <taxon>Ixodidae</taxon>
        <taxon>Amblyomminae</taxon>
        <taxon>Amblyomma</taxon>
    </lineage>
</organism>
<reference evidence="2 3" key="1">
    <citation type="journal article" date="2023" name="Arcadia Sci">
        <title>De novo assembly of a long-read Amblyomma americanum tick genome.</title>
        <authorList>
            <person name="Chou S."/>
            <person name="Poskanzer K.E."/>
            <person name="Rollins M."/>
            <person name="Thuy-Boun P.S."/>
        </authorList>
    </citation>
    <scope>NUCLEOTIDE SEQUENCE [LARGE SCALE GENOMIC DNA]</scope>
    <source>
        <strain evidence="2">F_SG_1</strain>
        <tissue evidence="2">Salivary glands</tissue>
    </source>
</reference>
<dbReference type="Proteomes" id="UP001321473">
    <property type="component" value="Unassembled WGS sequence"/>
</dbReference>
<feature type="region of interest" description="Disordered" evidence="1">
    <location>
        <begin position="1"/>
        <end position="31"/>
    </location>
</feature>
<name>A0AAQ4DXZ3_AMBAM</name>
<gene>
    <name evidence="2" type="ORF">V5799_005887</name>
</gene>
<dbReference type="AlphaFoldDB" id="A0AAQ4DXZ3"/>
<feature type="compositionally biased region" description="Polar residues" evidence="1">
    <location>
        <begin position="14"/>
        <end position="24"/>
    </location>
</feature>
<evidence type="ECO:0000256" key="1">
    <source>
        <dbReference type="SAM" id="MobiDB-lite"/>
    </source>
</evidence>
<evidence type="ECO:0000313" key="3">
    <source>
        <dbReference type="Proteomes" id="UP001321473"/>
    </source>
</evidence>
<sequence length="73" mass="8406">MSHQPIVRPRASSPEVSESVQSASPEPFDAETRRIINMMCNIKQQEESQNFVRVRRGSPLLKYTNFSLRTPIM</sequence>